<protein>
    <submittedName>
        <fullName evidence="1">Uncharacterized protein</fullName>
    </submittedName>
</protein>
<name>A0ABV8K6I3_9BACL</name>
<reference evidence="2" key="1">
    <citation type="journal article" date="2019" name="Int. J. Syst. Evol. Microbiol.">
        <title>The Global Catalogue of Microorganisms (GCM) 10K type strain sequencing project: providing services to taxonomists for standard genome sequencing and annotation.</title>
        <authorList>
            <consortium name="The Broad Institute Genomics Platform"/>
            <consortium name="The Broad Institute Genome Sequencing Center for Infectious Disease"/>
            <person name="Wu L."/>
            <person name="Ma J."/>
        </authorList>
    </citation>
    <scope>NUCLEOTIDE SEQUENCE [LARGE SCALE GENOMIC DNA]</scope>
    <source>
        <strain evidence="2">IBRC-M 10987</strain>
    </source>
</reference>
<evidence type="ECO:0000313" key="1">
    <source>
        <dbReference type="EMBL" id="MFC4101599.1"/>
    </source>
</evidence>
<organism evidence="1 2">
    <name type="scientific">Paenibacillus xanthanilyticus</name>
    <dbReference type="NCBI Taxonomy" id="1783531"/>
    <lineage>
        <taxon>Bacteria</taxon>
        <taxon>Bacillati</taxon>
        <taxon>Bacillota</taxon>
        <taxon>Bacilli</taxon>
        <taxon>Bacillales</taxon>
        <taxon>Paenibacillaceae</taxon>
        <taxon>Paenibacillus</taxon>
    </lineage>
</organism>
<dbReference type="Proteomes" id="UP001595715">
    <property type="component" value="Unassembled WGS sequence"/>
</dbReference>
<comment type="caution">
    <text evidence="1">The sequence shown here is derived from an EMBL/GenBank/DDBJ whole genome shotgun (WGS) entry which is preliminary data.</text>
</comment>
<keyword evidence="2" id="KW-1185">Reference proteome</keyword>
<sequence length="200" mass="21974">MNAYTQATFQAVVDAIFPIGRHPGQYAIEAFVRQQIDRSQFIPAGDDPPSPIEPLSFSTAKLLDIGASALIERGLATHPIQRGRYPGGGWFASLSRIDRLRAITILNQVAVPMESLPIPYRDNPGLVQTIMDSLHQLTMFGYDSEWMGCGTTRLLPPNEQRVEYVPPSWCQTGYPGPAFGYRALRCSSTAAAWPRGNGHG</sequence>
<dbReference type="EMBL" id="JBHSAM010000028">
    <property type="protein sequence ID" value="MFC4101599.1"/>
    <property type="molecule type" value="Genomic_DNA"/>
</dbReference>
<dbReference type="RefSeq" id="WP_377720209.1">
    <property type="nucleotide sequence ID" value="NZ_JBHSAM010000028.1"/>
</dbReference>
<gene>
    <name evidence="1" type="ORF">ACFOZ8_18290</name>
</gene>
<proteinExistence type="predicted"/>
<accession>A0ABV8K6I3</accession>
<evidence type="ECO:0000313" key="2">
    <source>
        <dbReference type="Proteomes" id="UP001595715"/>
    </source>
</evidence>